<feature type="chain" id="PRO_5020657435" evidence="1">
    <location>
        <begin position="20"/>
        <end position="228"/>
    </location>
</feature>
<keyword evidence="1" id="KW-0732">Signal</keyword>
<accession>A0A4Q8K3A4</accession>
<reference evidence="2" key="2">
    <citation type="submission" date="2019-05" db="EMBL/GenBank/DDBJ databases">
        <title>Unravelling the molecular evolution of spider venoms.</title>
        <authorList>
            <person name="Pineda S."/>
        </authorList>
    </citation>
    <scope>NUCLEOTIDE SEQUENCE</scope>
</reference>
<dbReference type="EMBL" id="HAHM01000035">
    <property type="protein sequence ID" value="SNX33042.1"/>
    <property type="molecule type" value="Transcribed_RNA"/>
</dbReference>
<evidence type="ECO:0000313" key="2">
    <source>
        <dbReference type="EMBL" id="SNX33042.1"/>
    </source>
</evidence>
<reference evidence="2" key="1">
    <citation type="submission" date="2017-05" db="EMBL/GenBank/DDBJ databases">
        <authorList>
            <person name="QRISCLOUD D."/>
        </authorList>
    </citation>
    <scope>NUCLEOTIDE SEQUENCE</scope>
</reference>
<dbReference type="PANTHER" id="PTHR33964">
    <property type="entry name" value="RE45066P-RELATED"/>
    <property type="match status" value="1"/>
</dbReference>
<protein>
    <submittedName>
        <fullName evidence="2">U85-Liphistoxin-Lth1a_1</fullName>
    </submittedName>
</protein>
<feature type="signal peptide" evidence="1">
    <location>
        <begin position="1"/>
        <end position="19"/>
    </location>
</feature>
<organism evidence="2">
    <name type="scientific">Liphistius thaleban</name>
    <dbReference type="NCBI Taxonomy" id="1905330"/>
    <lineage>
        <taxon>Eukaryota</taxon>
        <taxon>Metazoa</taxon>
        <taxon>Ecdysozoa</taxon>
        <taxon>Arthropoda</taxon>
        <taxon>Chelicerata</taxon>
        <taxon>Arachnida</taxon>
        <taxon>Araneae</taxon>
        <taxon>Mesothelae</taxon>
        <taxon>Liphistiidae</taxon>
        <taxon>Liphistius</taxon>
    </lineage>
</organism>
<proteinExistence type="predicted"/>
<dbReference type="AlphaFoldDB" id="A0A4Q8K3A4"/>
<dbReference type="PANTHER" id="PTHR33964:SF1">
    <property type="entry name" value="RE45066P"/>
    <property type="match status" value="1"/>
</dbReference>
<evidence type="ECO:0000256" key="1">
    <source>
        <dbReference type="SAM" id="SignalP"/>
    </source>
</evidence>
<sequence length="228" mass="24929">MYIIIILPLLLCGVQLVASNCHSREIEFCTAPLILYVQGGDLPTTEEDLDDVMEVVNDGYHCLLNYTTKCISPLQREVLDLVTEGISFLIKELGTKGSEIRKEVLAHAPCVSEAYTKPEIKAAFEDLNVGLESIMNAPFKDRPATICCTLNRLADSVREILKAECGEESVKVAEKLIETAVTDFPSIMCASFPESGSTCARLLKPKGTKSDGSKSKFHLIRLLSLSSG</sequence>
<name>A0A4Q8K3A4_9ARAC</name>